<keyword evidence="5" id="KW-1185">Reference proteome</keyword>
<protein>
    <submittedName>
        <fullName evidence="4">Single strand binding protein, SSB</fullName>
    </submittedName>
</protein>
<keyword evidence="1 2" id="KW-0238">DNA-binding</keyword>
<dbReference type="AlphaFoldDB" id="M1V543"/>
<name>M1V543_CYAM1</name>
<dbReference type="OrthoDB" id="1078367at2759"/>
<reference evidence="4 5" key="1">
    <citation type="journal article" date="2004" name="Nature">
        <title>Genome sequence of the ultrasmall unicellular red alga Cyanidioschyzon merolae 10D.</title>
        <authorList>
            <person name="Matsuzaki M."/>
            <person name="Misumi O."/>
            <person name="Shin-i T."/>
            <person name="Maruyama S."/>
            <person name="Takahara M."/>
            <person name="Miyagishima S."/>
            <person name="Mori T."/>
            <person name="Nishida K."/>
            <person name="Yagisawa F."/>
            <person name="Nishida K."/>
            <person name="Yoshida Y."/>
            <person name="Nishimura Y."/>
            <person name="Nakao S."/>
            <person name="Kobayashi T."/>
            <person name="Momoyama Y."/>
            <person name="Higashiyama T."/>
            <person name="Minoda A."/>
            <person name="Sano M."/>
            <person name="Nomoto H."/>
            <person name="Oishi K."/>
            <person name="Hayashi H."/>
            <person name="Ohta F."/>
            <person name="Nishizaka S."/>
            <person name="Haga S."/>
            <person name="Miura S."/>
            <person name="Morishita T."/>
            <person name="Kabeya Y."/>
            <person name="Terasawa K."/>
            <person name="Suzuki Y."/>
            <person name="Ishii Y."/>
            <person name="Asakawa S."/>
            <person name="Takano H."/>
            <person name="Ohta N."/>
            <person name="Kuroiwa H."/>
            <person name="Tanaka K."/>
            <person name="Shimizu N."/>
            <person name="Sugano S."/>
            <person name="Sato N."/>
            <person name="Nozaki H."/>
            <person name="Ogasawara N."/>
            <person name="Kohara Y."/>
            <person name="Kuroiwa T."/>
        </authorList>
    </citation>
    <scope>NUCLEOTIDE SEQUENCE [LARGE SCALE GENOMIC DNA]</scope>
    <source>
        <strain evidence="4 5">10D</strain>
    </source>
</reference>
<dbReference type="EMBL" id="AP006491">
    <property type="protein sequence ID" value="BAM80020.1"/>
    <property type="molecule type" value="Genomic_DNA"/>
</dbReference>
<dbReference type="Proteomes" id="UP000007014">
    <property type="component" value="Chromosome 9"/>
</dbReference>
<evidence type="ECO:0000256" key="1">
    <source>
        <dbReference type="ARBA" id="ARBA00023125"/>
    </source>
</evidence>
<evidence type="ECO:0000313" key="4">
    <source>
        <dbReference type="EMBL" id="BAM80020.1"/>
    </source>
</evidence>
<dbReference type="PROSITE" id="PS50935">
    <property type="entry name" value="SSB"/>
    <property type="match status" value="1"/>
</dbReference>
<dbReference type="PANTHER" id="PTHR10302">
    <property type="entry name" value="SINGLE-STRANDED DNA-BINDING PROTEIN"/>
    <property type="match status" value="1"/>
</dbReference>
<dbReference type="CDD" id="cd04496">
    <property type="entry name" value="SSB_OBF"/>
    <property type="match status" value="1"/>
</dbReference>
<dbReference type="Pfam" id="PF00436">
    <property type="entry name" value="SSB"/>
    <property type="match status" value="1"/>
</dbReference>
<dbReference type="RefSeq" id="XP_005536306.1">
    <property type="nucleotide sequence ID" value="XM_005536249.1"/>
</dbReference>
<organism evidence="4 5">
    <name type="scientific">Cyanidioschyzon merolae (strain NIES-3377 / 10D)</name>
    <name type="common">Unicellular red alga</name>
    <dbReference type="NCBI Taxonomy" id="280699"/>
    <lineage>
        <taxon>Eukaryota</taxon>
        <taxon>Rhodophyta</taxon>
        <taxon>Bangiophyceae</taxon>
        <taxon>Cyanidiales</taxon>
        <taxon>Cyanidiaceae</taxon>
        <taxon>Cyanidioschyzon</taxon>
    </lineage>
</organism>
<accession>M1V543</accession>
<dbReference type="InterPro" id="IPR000424">
    <property type="entry name" value="Primosome_PriB/ssb"/>
</dbReference>
<dbReference type="InterPro" id="IPR012340">
    <property type="entry name" value="NA-bd_OB-fold"/>
</dbReference>
<gene>
    <name evidence="4" type="ORF">CYME_CMI135C</name>
</gene>
<feature type="region of interest" description="Disordered" evidence="3">
    <location>
        <begin position="185"/>
        <end position="238"/>
    </location>
</feature>
<dbReference type="SUPFAM" id="SSF50249">
    <property type="entry name" value="Nucleic acid-binding proteins"/>
    <property type="match status" value="1"/>
</dbReference>
<dbReference type="KEGG" id="cme:CYME_CMI135C"/>
<dbReference type="STRING" id="280699.M1V543"/>
<dbReference type="HOGENOM" id="CLU_1167320_0_0_1"/>
<dbReference type="eggNOG" id="KOG1653">
    <property type="taxonomic scope" value="Eukaryota"/>
</dbReference>
<dbReference type="HAMAP" id="MF_00984">
    <property type="entry name" value="SSB"/>
    <property type="match status" value="1"/>
</dbReference>
<feature type="compositionally biased region" description="Basic and acidic residues" evidence="3">
    <location>
        <begin position="220"/>
        <end position="238"/>
    </location>
</feature>
<dbReference type="GO" id="GO:0006264">
    <property type="term" value="P:mitochondrial DNA replication"/>
    <property type="evidence" value="ECO:0007669"/>
    <property type="project" value="TreeGrafter"/>
</dbReference>
<proteinExistence type="inferred from homology"/>
<dbReference type="Gene3D" id="2.40.50.140">
    <property type="entry name" value="Nucleic acid-binding proteins"/>
    <property type="match status" value="1"/>
</dbReference>
<dbReference type="GO" id="GO:0042645">
    <property type="term" value="C:mitochondrial nucleoid"/>
    <property type="evidence" value="ECO:0007669"/>
    <property type="project" value="TreeGrafter"/>
</dbReference>
<dbReference type="OMA" id="IRPNAAW"/>
<evidence type="ECO:0000256" key="3">
    <source>
        <dbReference type="SAM" id="MobiDB-lite"/>
    </source>
</evidence>
<dbReference type="NCBIfam" id="TIGR00621">
    <property type="entry name" value="ssb"/>
    <property type="match status" value="1"/>
</dbReference>
<dbReference type="GeneID" id="16993762"/>
<dbReference type="PANTHER" id="PTHR10302:SF0">
    <property type="entry name" value="SINGLE-STRANDED DNA-BINDING PROTEIN, MITOCHONDRIAL"/>
    <property type="match status" value="1"/>
</dbReference>
<dbReference type="GO" id="GO:0003697">
    <property type="term" value="F:single-stranded DNA binding"/>
    <property type="evidence" value="ECO:0007669"/>
    <property type="project" value="InterPro"/>
</dbReference>
<evidence type="ECO:0000256" key="2">
    <source>
        <dbReference type="PROSITE-ProRule" id="PRU00252"/>
    </source>
</evidence>
<dbReference type="InterPro" id="IPR011344">
    <property type="entry name" value="ssDNA-bd"/>
</dbReference>
<dbReference type="Gramene" id="CMI135CT">
    <property type="protein sequence ID" value="CMI135CT"/>
    <property type="gene ID" value="CMI135C"/>
</dbReference>
<evidence type="ECO:0000313" key="5">
    <source>
        <dbReference type="Proteomes" id="UP000007014"/>
    </source>
</evidence>
<sequence>MQASIRALWKARTALSLRGIPLRSVTSGPEYINPFAEGDEGANTTVARERFKTSATQMNSGVAQARASVASVNRVLLVGHVGRDPVTRQLTADGSTVTLFPLATKEFTSSQNASSQVLTQWHNIAIYDSKLGEIIQNACRKGYQVYVEGRLQSRQWTDAKGVVRTHFEVAVSPFKGSVLILNKPVPMSGASEGHNQGARANHQGQGSGDHGAPISSSFRRKPDGISKDLLPEPEDNTH</sequence>
<reference evidence="4 5" key="2">
    <citation type="journal article" date="2007" name="BMC Biol.">
        <title>A 100%-complete sequence reveals unusually simple genomic features in the hot-spring red alga Cyanidioschyzon merolae.</title>
        <authorList>
            <person name="Nozaki H."/>
            <person name="Takano H."/>
            <person name="Misumi O."/>
            <person name="Terasawa K."/>
            <person name="Matsuzaki M."/>
            <person name="Maruyama S."/>
            <person name="Nishida K."/>
            <person name="Yagisawa F."/>
            <person name="Yoshida Y."/>
            <person name="Fujiwara T."/>
            <person name="Takio S."/>
            <person name="Tamura K."/>
            <person name="Chung S.J."/>
            <person name="Nakamura S."/>
            <person name="Kuroiwa H."/>
            <person name="Tanaka K."/>
            <person name="Sato N."/>
            <person name="Kuroiwa T."/>
        </authorList>
    </citation>
    <scope>NUCLEOTIDE SEQUENCE [LARGE SCALE GENOMIC DNA]</scope>
    <source>
        <strain evidence="4 5">10D</strain>
    </source>
</reference>